<dbReference type="EMBL" id="DS995706">
    <property type="protein sequence ID" value="EEQ34307.1"/>
    <property type="molecule type" value="Genomic_DNA"/>
</dbReference>
<evidence type="ECO:0000313" key="2">
    <source>
        <dbReference type="Proteomes" id="UP000002035"/>
    </source>
</evidence>
<dbReference type="eggNOG" id="ENOG502T5GE">
    <property type="taxonomic scope" value="Eukaryota"/>
</dbReference>
<reference evidence="2" key="1">
    <citation type="journal article" date="2012" name="MBio">
        <title>Comparative genome analysis of Trichophyton rubrum and related dermatophytes reveals candidate genes involved in infection.</title>
        <authorList>
            <person name="Martinez D.A."/>
            <person name="Oliver B.G."/>
            <person name="Graeser Y."/>
            <person name="Goldberg J.M."/>
            <person name="Li W."/>
            <person name="Martinez-Rossi N.M."/>
            <person name="Monod M."/>
            <person name="Shelest E."/>
            <person name="Barton R.C."/>
            <person name="Birch E."/>
            <person name="Brakhage A.A."/>
            <person name="Chen Z."/>
            <person name="Gurr S.J."/>
            <person name="Heiman D."/>
            <person name="Heitman J."/>
            <person name="Kosti I."/>
            <person name="Rossi A."/>
            <person name="Saif S."/>
            <person name="Samalova M."/>
            <person name="Saunders C.W."/>
            <person name="Shea T."/>
            <person name="Summerbell R.C."/>
            <person name="Xu J."/>
            <person name="Young S."/>
            <person name="Zeng Q."/>
            <person name="Birren B.W."/>
            <person name="Cuomo C.A."/>
            <person name="White T.C."/>
        </authorList>
    </citation>
    <scope>NUCLEOTIDE SEQUENCE [LARGE SCALE GENOMIC DNA]</scope>
    <source>
        <strain evidence="2">ATCC MYA-4605 / CBS 113480</strain>
    </source>
</reference>
<dbReference type="RefSeq" id="XP_002845162.1">
    <property type="nucleotide sequence ID" value="XM_002845116.1"/>
</dbReference>
<name>C5FWM3_ARTOC</name>
<sequence>MLQGIDSITYLPLPDSLQATIEQAISTTSGTVISHSEPYASKFDLPSNDGVKLVVEEAKKAYQKEKLPRDFSVLSLHGAVFRGRWKSGGLNDTVIVPLIDYHAEVVARNEGGDEKRLDWHWKNAIFVQRLTFFEIEGENKIGAIILQFKR</sequence>
<dbReference type="VEuPathDB" id="FungiDB:MCYG_07126"/>
<dbReference type="AlphaFoldDB" id="C5FWM3"/>
<organism evidence="1 2">
    <name type="scientific">Arthroderma otae (strain ATCC MYA-4605 / CBS 113480)</name>
    <name type="common">Microsporum canis</name>
    <dbReference type="NCBI Taxonomy" id="554155"/>
    <lineage>
        <taxon>Eukaryota</taxon>
        <taxon>Fungi</taxon>
        <taxon>Dikarya</taxon>
        <taxon>Ascomycota</taxon>
        <taxon>Pezizomycotina</taxon>
        <taxon>Eurotiomycetes</taxon>
        <taxon>Eurotiomycetidae</taxon>
        <taxon>Onygenales</taxon>
        <taxon>Arthrodermataceae</taxon>
        <taxon>Microsporum</taxon>
    </lineage>
</organism>
<dbReference type="HOGENOM" id="CLU_1740070_0_0_1"/>
<gene>
    <name evidence="1" type="ORF">MCYG_07126</name>
</gene>
<keyword evidence="2" id="KW-1185">Reference proteome</keyword>
<dbReference type="Proteomes" id="UP000002035">
    <property type="component" value="Unassembled WGS sequence"/>
</dbReference>
<dbReference type="GeneID" id="9226947"/>
<accession>C5FWM3</accession>
<dbReference type="OrthoDB" id="4200202at2759"/>
<dbReference type="OMA" id="WSWEKPL"/>
<protein>
    <submittedName>
        <fullName evidence="1">Uncharacterized protein</fullName>
    </submittedName>
</protein>
<proteinExistence type="predicted"/>
<evidence type="ECO:0000313" key="1">
    <source>
        <dbReference type="EMBL" id="EEQ34307.1"/>
    </source>
</evidence>